<keyword evidence="1" id="KW-0732">Signal</keyword>
<evidence type="ECO:0000256" key="1">
    <source>
        <dbReference type="SAM" id="SignalP"/>
    </source>
</evidence>
<dbReference type="EMBL" id="CP097357">
    <property type="protein sequence ID" value="UYV29651.1"/>
    <property type="molecule type" value="Genomic_DNA"/>
</dbReference>
<evidence type="ECO:0000313" key="2">
    <source>
        <dbReference type="EMBL" id="UYV29651.1"/>
    </source>
</evidence>
<protein>
    <recommendedName>
        <fullName evidence="4">Lipoprotein</fullName>
    </recommendedName>
</protein>
<accession>A0AA46Z4H3</accession>
<dbReference type="PROSITE" id="PS51257">
    <property type="entry name" value="PROKAR_LIPOPROTEIN"/>
    <property type="match status" value="1"/>
</dbReference>
<organism evidence="2 3">
    <name type="scientific">Vibrio parahaemolyticus</name>
    <dbReference type="NCBI Taxonomy" id="670"/>
    <lineage>
        <taxon>Bacteria</taxon>
        <taxon>Pseudomonadati</taxon>
        <taxon>Pseudomonadota</taxon>
        <taxon>Gammaproteobacteria</taxon>
        <taxon>Vibrionales</taxon>
        <taxon>Vibrionaceae</taxon>
        <taxon>Vibrio</taxon>
    </lineage>
</organism>
<dbReference type="AlphaFoldDB" id="A0AA46Z4H3"/>
<keyword evidence="2" id="KW-0614">Plasmid</keyword>
<proteinExistence type="predicted"/>
<feature type="signal peptide" evidence="1">
    <location>
        <begin position="1"/>
        <end position="23"/>
    </location>
</feature>
<evidence type="ECO:0000313" key="3">
    <source>
        <dbReference type="Proteomes" id="UP001163036"/>
    </source>
</evidence>
<feature type="chain" id="PRO_5041454267" description="Lipoprotein" evidence="1">
    <location>
        <begin position="24"/>
        <end position="179"/>
    </location>
</feature>
<geneLocation type="plasmid" evidence="2 3">
    <name>pVP-16-VB00198-1</name>
</geneLocation>
<gene>
    <name evidence="2" type="ORF">M5598_27115</name>
</gene>
<dbReference type="RefSeq" id="WP_258667739.1">
    <property type="nucleotide sequence ID" value="NZ_CP062152.1"/>
</dbReference>
<sequence>MKKLTLFSLVLLLSGCKVSTDHAQEMTTDVLNQIVVNAPKLNDFENKESFEKATVSYYESLGVFKSKTKLYAYTYNEMCKGYPLHNFFGDQFPLNTKQLVTSDPFKCVKMDDVSSKSPVILDVDAYYRLTAKFNARYFDIEEPCNRKFSPSGCSVYAGDARVFIKGKEYPFEDAYIALR</sequence>
<reference evidence="2" key="1">
    <citation type="submission" date="2022-05" db="EMBL/GenBank/DDBJ databases">
        <title>Megaplasmid of Vibrio parahaemolyticus.</title>
        <authorList>
            <person name="Strauch E."/>
            <person name="Borowiak M."/>
        </authorList>
    </citation>
    <scope>NUCLEOTIDE SEQUENCE</scope>
    <source>
        <strain evidence="2">16-VB00198</strain>
        <plasmid evidence="2">pVP-16-VB00198-1</plasmid>
    </source>
</reference>
<dbReference type="Proteomes" id="UP001163036">
    <property type="component" value="Plasmid pVP-16-VB00198-1"/>
</dbReference>
<name>A0AA46Z4H3_VIBPH</name>
<evidence type="ECO:0008006" key="4">
    <source>
        <dbReference type="Google" id="ProtNLM"/>
    </source>
</evidence>